<dbReference type="InterPro" id="IPR041413">
    <property type="entry name" value="MLTR_LBD"/>
</dbReference>
<dbReference type="RefSeq" id="WP_106211148.1">
    <property type="nucleotide sequence ID" value="NZ_PVZF01000006.1"/>
</dbReference>
<dbReference type="PANTHER" id="PTHR35010">
    <property type="entry name" value="BLL4672 PROTEIN-RELATED"/>
    <property type="match status" value="1"/>
</dbReference>
<name>A0A2T0R3T5_9ACTN</name>
<feature type="domain" description="MmyB-like transcription regulator ligand binding" evidence="1">
    <location>
        <begin position="4"/>
        <end position="162"/>
    </location>
</feature>
<dbReference type="Gene3D" id="3.30.450.180">
    <property type="match status" value="1"/>
</dbReference>
<gene>
    <name evidence="2" type="ORF">CLV37_106212</name>
</gene>
<dbReference type="Pfam" id="PF17765">
    <property type="entry name" value="MLTR_LBD"/>
    <property type="match status" value="1"/>
</dbReference>
<dbReference type="Proteomes" id="UP000238083">
    <property type="component" value="Unassembled WGS sequence"/>
</dbReference>
<evidence type="ECO:0000259" key="1">
    <source>
        <dbReference type="Pfam" id="PF17765"/>
    </source>
</evidence>
<dbReference type="PANTHER" id="PTHR35010:SF2">
    <property type="entry name" value="BLL4672 PROTEIN"/>
    <property type="match status" value="1"/>
</dbReference>
<proteinExistence type="predicted"/>
<organism evidence="2 3">
    <name type="scientific">Kineococcus rhizosphaerae</name>
    <dbReference type="NCBI Taxonomy" id="559628"/>
    <lineage>
        <taxon>Bacteria</taxon>
        <taxon>Bacillati</taxon>
        <taxon>Actinomycetota</taxon>
        <taxon>Actinomycetes</taxon>
        <taxon>Kineosporiales</taxon>
        <taxon>Kineosporiaceae</taxon>
        <taxon>Kineococcus</taxon>
    </lineage>
</organism>
<dbReference type="EMBL" id="PVZF01000006">
    <property type="protein sequence ID" value="PRY14653.1"/>
    <property type="molecule type" value="Genomic_DNA"/>
</dbReference>
<comment type="caution">
    <text evidence="2">The sequence shown here is derived from an EMBL/GenBank/DDBJ whole genome shotgun (WGS) entry which is preliminary data.</text>
</comment>
<keyword evidence="3" id="KW-1185">Reference proteome</keyword>
<sequence>MSDPLEDLARALHEVPAVVHDAYLDVLASNDLARRLTAAFEPGTNIARFTFLNPVVPRSTTTWDQVARTIAGALRAASPARLDDPAFRALVGELAAHSDDFNRAWAAAESQPPTAGFQMDHPVVGPLHLTWVELVVPDSRSGRVLTVWRPDDATTAQRLHALRTARPFP</sequence>
<dbReference type="OrthoDB" id="3518652at2"/>
<evidence type="ECO:0000313" key="3">
    <source>
        <dbReference type="Proteomes" id="UP000238083"/>
    </source>
</evidence>
<dbReference type="AlphaFoldDB" id="A0A2T0R3T5"/>
<protein>
    <recommendedName>
        <fullName evidence="1">MmyB-like transcription regulator ligand binding domain-containing protein</fullName>
    </recommendedName>
</protein>
<evidence type="ECO:0000313" key="2">
    <source>
        <dbReference type="EMBL" id="PRY14653.1"/>
    </source>
</evidence>
<accession>A0A2T0R3T5</accession>
<reference evidence="2 3" key="1">
    <citation type="submission" date="2018-03" db="EMBL/GenBank/DDBJ databases">
        <title>Genomic Encyclopedia of Archaeal and Bacterial Type Strains, Phase II (KMG-II): from individual species to whole genera.</title>
        <authorList>
            <person name="Goeker M."/>
        </authorList>
    </citation>
    <scope>NUCLEOTIDE SEQUENCE [LARGE SCALE GENOMIC DNA]</scope>
    <source>
        <strain evidence="2 3">DSM 19711</strain>
    </source>
</reference>